<dbReference type="InterPro" id="IPR003838">
    <property type="entry name" value="ABC3_permease_C"/>
</dbReference>
<feature type="transmembrane region" description="Helical" evidence="6">
    <location>
        <begin position="423"/>
        <end position="443"/>
    </location>
</feature>
<feature type="transmembrane region" description="Helical" evidence="6">
    <location>
        <begin position="280"/>
        <end position="301"/>
    </location>
</feature>
<evidence type="ECO:0000259" key="7">
    <source>
        <dbReference type="Pfam" id="PF02687"/>
    </source>
</evidence>
<keyword evidence="2" id="KW-1003">Cell membrane</keyword>
<accession>A0A0S7Y5U2</accession>
<dbReference type="PANTHER" id="PTHR30572:SF18">
    <property type="entry name" value="ABC-TYPE MACROLIDE FAMILY EXPORT SYSTEM PERMEASE COMPONENT 2"/>
    <property type="match status" value="1"/>
</dbReference>
<feature type="transmembrane region" description="Helical" evidence="6">
    <location>
        <begin position="755"/>
        <end position="780"/>
    </location>
</feature>
<evidence type="ECO:0008006" key="11">
    <source>
        <dbReference type="Google" id="ProtNLM"/>
    </source>
</evidence>
<dbReference type="Proteomes" id="UP000051861">
    <property type="component" value="Unassembled WGS sequence"/>
</dbReference>
<evidence type="ECO:0000313" key="10">
    <source>
        <dbReference type="Proteomes" id="UP000051861"/>
    </source>
</evidence>
<dbReference type="InterPro" id="IPR025857">
    <property type="entry name" value="MacB_PCD"/>
</dbReference>
<dbReference type="PANTHER" id="PTHR30572">
    <property type="entry name" value="MEMBRANE COMPONENT OF TRANSPORTER-RELATED"/>
    <property type="match status" value="1"/>
</dbReference>
<dbReference type="EMBL" id="LIZX01000010">
    <property type="protein sequence ID" value="KPJ69978.1"/>
    <property type="molecule type" value="Genomic_DNA"/>
</dbReference>
<dbReference type="PATRIC" id="fig|1703775.3.peg.767"/>
<dbReference type="GO" id="GO:0005886">
    <property type="term" value="C:plasma membrane"/>
    <property type="evidence" value="ECO:0007669"/>
    <property type="project" value="UniProtKB-SubCell"/>
</dbReference>
<keyword evidence="4 6" id="KW-1133">Transmembrane helix</keyword>
<evidence type="ECO:0000256" key="5">
    <source>
        <dbReference type="ARBA" id="ARBA00023136"/>
    </source>
</evidence>
<evidence type="ECO:0000256" key="1">
    <source>
        <dbReference type="ARBA" id="ARBA00004651"/>
    </source>
</evidence>
<comment type="subcellular location">
    <subcellularLocation>
        <location evidence="1">Cell membrane</location>
        <topology evidence="1">Multi-pass membrane protein</topology>
    </subcellularLocation>
</comment>
<evidence type="ECO:0000256" key="2">
    <source>
        <dbReference type="ARBA" id="ARBA00022475"/>
    </source>
</evidence>
<feature type="domain" description="ABC3 transporter permease C-terminal" evidence="7">
    <location>
        <begin position="675"/>
        <end position="784"/>
    </location>
</feature>
<reference evidence="9 10" key="1">
    <citation type="journal article" date="2015" name="Microbiome">
        <title>Genomic resolution of linkages in carbon, nitrogen, and sulfur cycling among widespread estuary sediment bacteria.</title>
        <authorList>
            <person name="Baker B.J."/>
            <person name="Lazar C.S."/>
            <person name="Teske A.P."/>
            <person name="Dick G.J."/>
        </authorList>
    </citation>
    <scope>NUCLEOTIDE SEQUENCE [LARGE SCALE GENOMIC DNA]</scope>
    <source>
        <strain evidence="9">DG_54_3</strain>
    </source>
</reference>
<feature type="transmembrane region" description="Helical" evidence="6">
    <location>
        <begin position="726"/>
        <end position="743"/>
    </location>
</feature>
<dbReference type="Pfam" id="PF02687">
    <property type="entry name" value="FtsX"/>
    <property type="match status" value="2"/>
</dbReference>
<dbReference type="AlphaFoldDB" id="A0A0S7Y5U2"/>
<comment type="caution">
    <text evidence="9">The sequence shown here is derived from an EMBL/GenBank/DDBJ whole genome shotgun (WGS) entry which is preliminary data.</text>
</comment>
<sequence length="794" mass="89593">MIKNYILVALRNLKRHKGYSLINITGFAVGIACCILLALYIKSELSFDRYHRNADRIFRLCIRGNTGGAQFEWGESNAVAAQVLRDDYPEVIDAVRFGDVQSSSVKHKDKLFFEGNLRYADDSVFNIFSWSLLRGDPKTALKVPYSIVLTEDMAEKYFGPEDPMEKILTFNGQKGFTVTGVMQNVPQNSTMSFDALCSFQTLYVQDEKVSPILRNWLDINFETYLLLQENFNYKELDKKLPALLEKYAGYLMKIWGSRQELFLQSLTDIHLRRPGDGAVLYVYVFSIIALFVLLIACVNFMNISTARSAKRAQEVGMRKVFGAARKRLVMQFLSESMMYCVLSFLIALVLVEIFIPLIKSLIGYPIDLQIKELAVLLPGFIILVFLTGVVAGSYPAFFLSSFQPVSVLKGSLKRGASSSRLRSVLVVVQFTVSISLIIGTGLIQNQLLYLKNKDLGFDKENVIIVSLLDDTVRKSVDVIKEELRADPRIINIATSSTLPGWDIPFNSKLPEGYAINEMQLMSEINVDADFIPVMGIELASGRNFSKEFPSDEQQSVIINETAANQFGWKEPLGKIIRTTGSTKKVIGVVKDFHLESLSQTIRPLFMANESDHRFVPLRFLLIKTKSGEISESLQFIEHKWKTIFPGVALNSFFLDETIAQQLGRMEKSREIFSYFTFLAIFIACLGLFGMSAYTTEQRTKEIGIRKVLGSSSSGIILFLSKELLKHIVVATVVSWPIAFYFLNRWLEDFPYRTNISLSTFVLSSLIVLLIGMTTISYQALKAALANPVDSLRYE</sequence>
<dbReference type="InterPro" id="IPR050250">
    <property type="entry name" value="Macrolide_Exporter_MacB"/>
</dbReference>
<evidence type="ECO:0000256" key="6">
    <source>
        <dbReference type="SAM" id="Phobius"/>
    </source>
</evidence>
<feature type="domain" description="MacB-like periplasmic core" evidence="8">
    <location>
        <begin position="524"/>
        <end position="628"/>
    </location>
</feature>
<evidence type="ECO:0000313" key="9">
    <source>
        <dbReference type="EMBL" id="KPJ69978.1"/>
    </source>
</evidence>
<proteinExistence type="predicted"/>
<gene>
    <name evidence="9" type="ORF">AMJ44_01465</name>
</gene>
<dbReference type="PROSITE" id="PS51257">
    <property type="entry name" value="PROKAR_LIPOPROTEIN"/>
    <property type="match status" value="1"/>
</dbReference>
<feature type="transmembrane region" description="Helical" evidence="6">
    <location>
        <begin position="21"/>
        <end position="41"/>
    </location>
</feature>
<organism evidence="9 10">
    <name type="scientific">candidate division WOR-1 bacterium DG_54_3</name>
    <dbReference type="NCBI Taxonomy" id="1703775"/>
    <lineage>
        <taxon>Bacteria</taxon>
        <taxon>Bacillati</taxon>
        <taxon>Saganbacteria</taxon>
    </lineage>
</organism>
<feature type="transmembrane region" description="Helical" evidence="6">
    <location>
        <begin position="336"/>
        <end position="355"/>
    </location>
</feature>
<name>A0A0S7Y5U2_UNCSA</name>
<dbReference type="Pfam" id="PF12704">
    <property type="entry name" value="MacB_PCD"/>
    <property type="match status" value="2"/>
</dbReference>
<protein>
    <recommendedName>
        <fullName evidence="11">ABC transporter permease</fullName>
    </recommendedName>
</protein>
<feature type="domain" description="ABC3 transporter permease C-terminal" evidence="7">
    <location>
        <begin position="287"/>
        <end position="393"/>
    </location>
</feature>
<feature type="transmembrane region" description="Helical" evidence="6">
    <location>
        <begin position="375"/>
        <end position="402"/>
    </location>
</feature>
<evidence type="ECO:0000259" key="8">
    <source>
        <dbReference type="Pfam" id="PF12704"/>
    </source>
</evidence>
<dbReference type="GO" id="GO:0022857">
    <property type="term" value="F:transmembrane transporter activity"/>
    <property type="evidence" value="ECO:0007669"/>
    <property type="project" value="TreeGrafter"/>
</dbReference>
<evidence type="ECO:0000256" key="4">
    <source>
        <dbReference type="ARBA" id="ARBA00022989"/>
    </source>
</evidence>
<keyword evidence="5 6" id="KW-0472">Membrane</keyword>
<evidence type="ECO:0000256" key="3">
    <source>
        <dbReference type="ARBA" id="ARBA00022692"/>
    </source>
</evidence>
<feature type="transmembrane region" description="Helical" evidence="6">
    <location>
        <begin position="671"/>
        <end position="690"/>
    </location>
</feature>
<feature type="domain" description="MacB-like periplasmic core" evidence="8">
    <location>
        <begin position="20"/>
        <end position="205"/>
    </location>
</feature>
<keyword evidence="3 6" id="KW-0812">Transmembrane</keyword>